<keyword evidence="5 6" id="KW-0408">Iron</keyword>
<dbReference type="GO" id="GO:0004497">
    <property type="term" value="F:monooxygenase activity"/>
    <property type="evidence" value="ECO:0007669"/>
    <property type="project" value="UniProtKB-KW"/>
</dbReference>
<dbReference type="Proteomes" id="UP001642360">
    <property type="component" value="Unassembled WGS sequence"/>
</dbReference>
<accession>A0ABC8TZP3</accession>
<keyword evidence="9" id="KW-1185">Reference proteome</keyword>
<dbReference type="PROSITE" id="PS00086">
    <property type="entry name" value="CYTOCHROME_P450"/>
    <property type="match status" value="1"/>
</dbReference>
<evidence type="ECO:0000256" key="6">
    <source>
        <dbReference type="PIRSR" id="PIRSR602401-1"/>
    </source>
</evidence>
<gene>
    <name evidence="8" type="ORF">ILEXP_LOCUS44772</name>
</gene>
<evidence type="ECO:0008006" key="10">
    <source>
        <dbReference type="Google" id="ProtNLM"/>
    </source>
</evidence>
<feature type="binding site" description="axial binding residue" evidence="6">
    <location>
        <position position="440"/>
    </location>
    <ligand>
        <name>heme</name>
        <dbReference type="ChEBI" id="CHEBI:30413"/>
    </ligand>
    <ligandPart>
        <name>Fe</name>
        <dbReference type="ChEBI" id="CHEBI:18248"/>
    </ligandPart>
</feature>
<evidence type="ECO:0000256" key="5">
    <source>
        <dbReference type="ARBA" id="ARBA00023004"/>
    </source>
</evidence>
<evidence type="ECO:0000313" key="9">
    <source>
        <dbReference type="Proteomes" id="UP001642360"/>
    </source>
</evidence>
<dbReference type="PRINTS" id="PR00463">
    <property type="entry name" value="EP450I"/>
</dbReference>
<evidence type="ECO:0000256" key="7">
    <source>
        <dbReference type="RuleBase" id="RU000461"/>
    </source>
</evidence>
<comment type="cofactor">
    <cofactor evidence="1 6">
        <name>heme</name>
        <dbReference type="ChEBI" id="CHEBI:30413"/>
    </cofactor>
</comment>
<evidence type="ECO:0000256" key="2">
    <source>
        <dbReference type="ARBA" id="ARBA00010617"/>
    </source>
</evidence>
<dbReference type="CDD" id="cd11064">
    <property type="entry name" value="CYP86A"/>
    <property type="match status" value="1"/>
</dbReference>
<dbReference type="InterPro" id="IPR001128">
    <property type="entry name" value="Cyt_P450"/>
</dbReference>
<dbReference type="SUPFAM" id="SSF48264">
    <property type="entry name" value="Cytochrome P450"/>
    <property type="match status" value="1"/>
</dbReference>
<evidence type="ECO:0000256" key="4">
    <source>
        <dbReference type="ARBA" id="ARBA00023002"/>
    </source>
</evidence>
<evidence type="ECO:0000256" key="3">
    <source>
        <dbReference type="ARBA" id="ARBA00022723"/>
    </source>
</evidence>
<dbReference type="InterPro" id="IPR002401">
    <property type="entry name" value="Cyt_P450_E_grp-I"/>
</dbReference>
<organism evidence="8 9">
    <name type="scientific">Ilex paraguariensis</name>
    <name type="common">yerba mate</name>
    <dbReference type="NCBI Taxonomy" id="185542"/>
    <lineage>
        <taxon>Eukaryota</taxon>
        <taxon>Viridiplantae</taxon>
        <taxon>Streptophyta</taxon>
        <taxon>Embryophyta</taxon>
        <taxon>Tracheophyta</taxon>
        <taxon>Spermatophyta</taxon>
        <taxon>Magnoliopsida</taxon>
        <taxon>eudicotyledons</taxon>
        <taxon>Gunneridae</taxon>
        <taxon>Pentapetalae</taxon>
        <taxon>asterids</taxon>
        <taxon>campanulids</taxon>
        <taxon>Aquifoliales</taxon>
        <taxon>Aquifoliaceae</taxon>
        <taxon>Ilex</taxon>
    </lineage>
</organism>
<reference evidence="8 9" key="1">
    <citation type="submission" date="2024-02" db="EMBL/GenBank/DDBJ databases">
        <authorList>
            <person name="Vignale AGUSTIN F."/>
            <person name="Sosa J E."/>
            <person name="Modenutti C."/>
        </authorList>
    </citation>
    <scope>NUCLEOTIDE SEQUENCE [LARGE SCALE GENOMIC DNA]</scope>
</reference>
<dbReference type="GO" id="GO:0046872">
    <property type="term" value="F:metal ion binding"/>
    <property type="evidence" value="ECO:0007669"/>
    <property type="project" value="UniProtKB-KW"/>
</dbReference>
<comment type="caution">
    <text evidence="8">The sequence shown here is derived from an EMBL/GenBank/DDBJ whole genome shotgun (WGS) entry which is preliminary data.</text>
</comment>
<keyword evidence="7" id="KW-0503">Monooxygenase</keyword>
<dbReference type="PRINTS" id="PR00385">
    <property type="entry name" value="P450"/>
</dbReference>
<dbReference type="GO" id="GO:0006629">
    <property type="term" value="P:lipid metabolic process"/>
    <property type="evidence" value="ECO:0007669"/>
    <property type="project" value="UniProtKB-ARBA"/>
</dbReference>
<proteinExistence type="inferred from homology"/>
<dbReference type="PANTHER" id="PTHR24296">
    <property type="entry name" value="CYTOCHROME P450"/>
    <property type="match status" value="1"/>
</dbReference>
<name>A0ABC8TZP3_9AQUA</name>
<keyword evidence="3 6" id="KW-0479">Metal-binding</keyword>
<keyword evidence="4 7" id="KW-0560">Oxidoreductase</keyword>
<protein>
    <recommendedName>
        <fullName evidence="10">Alkane hydroxylase MAH1-like</fullName>
    </recommendedName>
</protein>
<dbReference type="InterPro" id="IPR017972">
    <property type="entry name" value="Cyt_P450_CS"/>
</dbReference>
<evidence type="ECO:0000313" key="8">
    <source>
        <dbReference type="EMBL" id="CAK9174984.1"/>
    </source>
</evidence>
<dbReference type="Pfam" id="PF00067">
    <property type="entry name" value="p450"/>
    <property type="match status" value="1"/>
</dbReference>
<evidence type="ECO:0000256" key="1">
    <source>
        <dbReference type="ARBA" id="ARBA00001971"/>
    </source>
</evidence>
<sequence>MRRSKGRGQKSSVPTNWPVVGMTPGILLNAHRLHEYMTEFLEQSACTFEFKGAWFTKMDMLITSDPSNVHYILSKHFSNFPKGPDFKKIFDVLGDGIFNAESESWETQRKTIMSLLNHHTFPKLVATTTLNKVERGMIPVLEHFSQLGTDVDLQELFERFTFDSTCLIVLGHDPASLTIDFPHAPYEKAFSDIEEAILYRHILPESYWKLQRWLQIGKEKKLSKAQETLDHFLDQCISLKRRQFRTKAPLNLVEDSTEGSDLLTAYMKAGEENIGVSANPPNILRDILLNLLVAGRDTISTALTWFFWLLATNPLEEKKIREEIITSMHTKEDRRWNFSNVGELKKLKYLHGALCESLRLFPPVALQHKAALKTDILPSGHCISTNKKTVLSFYSMGRTEKIWGKDCLVFKPGRWISDRGEIKHEPSFRFVAFNAGPRSCIGKEMSFIQMKIVAATMIYRYHIQLVEGHPISPSDSVILHMKHGLKVRVTKRCD</sequence>
<dbReference type="InterPro" id="IPR036396">
    <property type="entry name" value="Cyt_P450_sf"/>
</dbReference>
<dbReference type="Gene3D" id="1.10.630.10">
    <property type="entry name" value="Cytochrome P450"/>
    <property type="match status" value="1"/>
</dbReference>
<comment type="similarity">
    <text evidence="2 7">Belongs to the cytochrome P450 family.</text>
</comment>
<dbReference type="AlphaFoldDB" id="A0ABC8TZP3"/>
<keyword evidence="6 7" id="KW-0349">Heme</keyword>
<dbReference type="EMBL" id="CAUOFW020006503">
    <property type="protein sequence ID" value="CAK9174984.1"/>
    <property type="molecule type" value="Genomic_DNA"/>
</dbReference>